<dbReference type="PROSITE" id="PS50893">
    <property type="entry name" value="ABC_TRANSPORTER_2"/>
    <property type="match status" value="1"/>
</dbReference>
<dbReference type="EC" id="3.6.3.-" evidence="8"/>
<keyword evidence="4" id="KW-0472">Membrane</keyword>
<dbReference type="GO" id="GO:0016887">
    <property type="term" value="F:ATP hydrolysis activity"/>
    <property type="evidence" value="ECO:0007669"/>
    <property type="project" value="InterPro"/>
</dbReference>
<dbReference type="CDD" id="cd03293">
    <property type="entry name" value="ABC_NrtD_SsuB_transporters"/>
    <property type="match status" value="1"/>
</dbReference>
<reference evidence="8 9" key="1">
    <citation type="submission" date="2019-08" db="EMBL/GenBank/DDBJ databases">
        <authorList>
            <person name="Peeters C."/>
        </authorList>
    </citation>
    <scope>NUCLEOTIDE SEQUENCE [LARGE SCALE GENOMIC DNA]</scope>
    <source>
        <strain evidence="8 9">LMG 31114</strain>
    </source>
</reference>
<proteinExistence type="inferred from homology"/>
<organism evidence="8 9">
    <name type="scientific">Pandoraea pneumonica</name>
    <dbReference type="NCBI Taxonomy" id="2508299"/>
    <lineage>
        <taxon>Bacteria</taxon>
        <taxon>Pseudomonadati</taxon>
        <taxon>Pseudomonadota</taxon>
        <taxon>Betaproteobacteria</taxon>
        <taxon>Burkholderiales</taxon>
        <taxon>Burkholderiaceae</taxon>
        <taxon>Pandoraea</taxon>
    </lineage>
</organism>
<sequence length="278" mass="30215">MNAPRDAAHAIASQAGAAPAAQPFAEIEGVSKVYPPRGKNAQTVALESVSCSFEAGQLVALLGPSGCGKTTLLRIVAGLTRPTTGVVRIDGQPITGAQRDFGIVFQSANLMPWRNVLTNVLFPMEILGRADAAAKARARELLELVGLAAFADARPHELSGGMQQRVALCRALIHAPRLLLMDEPFGALDDFTRMEMHDLLLNVREHTRAAVMFVTHSISEAIYLSDQVLVFSRRPAKIAERIDIDLPYPRTQEMRFTSQFTAYERHASASLGVVKCQK</sequence>
<dbReference type="SUPFAM" id="SSF52540">
    <property type="entry name" value="P-loop containing nucleoside triphosphate hydrolases"/>
    <property type="match status" value="1"/>
</dbReference>
<dbReference type="SMART" id="SM00382">
    <property type="entry name" value="AAA"/>
    <property type="match status" value="1"/>
</dbReference>
<dbReference type="Proteomes" id="UP000366945">
    <property type="component" value="Unassembled WGS sequence"/>
</dbReference>
<dbReference type="Gene3D" id="3.40.50.300">
    <property type="entry name" value="P-loop containing nucleotide triphosphate hydrolases"/>
    <property type="match status" value="1"/>
</dbReference>
<keyword evidence="3" id="KW-1003">Cell membrane</keyword>
<keyword evidence="5" id="KW-0547">Nucleotide-binding</keyword>
<evidence type="ECO:0000256" key="1">
    <source>
        <dbReference type="ARBA" id="ARBA00005417"/>
    </source>
</evidence>
<keyword evidence="6 8" id="KW-0067">ATP-binding</keyword>
<dbReference type="InterPro" id="IPR003593">
    <property type="entry name" value="AAA+_ATPase"/>
</dbReference>
<gene>
    <name evidence="8" type="primary">ssuB_3</name>
    <name evidence="8" type="ORF">PPN31114_02790</name>
</gene>
<dbReference type="RefSeq" id="WP_150680032.1">
    <property type="nucleotide sequence ID" value="NZ_CABPSK010000002.1"/>
</dbReference>
<dbReference type="PANTHER" id="PTHR42788:SF13">
    <property type="entry name" value="ALIPHATIC SULFONATES IMPORT ATP-BINDING PROTEIN SSUB"/>
    <property type="match status" value="1"/>
</dbReference>
<keyword evidence="8" id="KW-0378">Hydrolase</keyword>
<dbReference type="GeneID" id="300404814"/>
<accession>A0A5E4VRG4</accession>
<evidence type="ECO:0000256" key="5">
    <source>
        <dbReference type="ARBA" id="ARBA00022741"/>
    </source>
</evidence>
<dbReference type="InterPro" id="IPR003439">
    <property type="entry name" value="ABC_transporter-like_ATP-bd"/>
</dbReference>
<keyword evidence="9" id="KW-1185">Reference proteome</keyword>
<dbReference type="AlphaFoldDB" id="A0A5E4VRG4"/>
<dbReference type="InterPro" id="IPR050166">
    <property type="entry name" value="ABC_transporter_ATP-bind"/>
</dbReference>
<comment type="similarity">
    <text evidence="1">Belongs to the ABC transporter superfamily.</text>
</comment>
<evidence type="ECO:0000256" key="2">
    <source>
        <dbReference type="ARBA" id="ARBA00022448"/>
    </source>
</evidence>
<keyword evidence="4" id="KW-0997">Cell inner membrane</keyword>
<evidence type="ECO:0000313" key="9">
    <source>
        <dbReference type="Proteomes" id="UP000366945"/>
    </source>
</evidence>
<dbReference type="EMBL" id="CABPSK010000002">
    <property type="protein sequence ID" value="VVE13854.1"/>
    <property type="molecule type" value="Genomic_DNA"/>
</dbReference>
<protein>
    <submittedName>
        <fullName evidence="8">Aliphatic sulfonates import ATP-binding protein SsuB</fullName>
        <ecNumber evidence="8">3.6.3.-</ecNumber>
    </submittedName>
</protein>
<evidence type="ECO:0000313" key="8">
    <source>
        <dbReference type="EMBL" id="VVE13854.1"/>
    </source>
</evidence>
<dbReference type="GO" id="GO:0005524">
    <property type="term" value="F:ATP binding"/>
    <property type="evidence" value="ECO:0007669"/>
    <property type="project" value="UniProtKB-KW"/>
</dbReference>
<name>A0A5E4VRG4_9BURK</name>
<keyword evidence="2" id="KW-0813">Transport</keyword>
<evidence type="ECO:0000256" key="3">
    <source>
        <dbReference type="ARBA" id="ARBA00022475"/>
    </source>
</evidence>
<dbReference type="PANTHER" id="PTHR42788">
    <property type="entry name" value="TAURINE IMPORT ATP-BINDING PROTEIN-RELATED"/>
    <property type="match status" value="1"/>
</dbReference>
<evidence type="ECO:0000256" key="4">
    <source>
        <dbReference type="ARBA" id="ARBA00022519"/>
    </source>
</evidence>
<feature type="domain" description="ABC transporter" evidence="7">
    <location>
        <begin position="25"/>
        <end position="258"/>
    </location>
</feature>
<dbReference type="InterPro" id="IPR027417">
    <property type="entry name" value="P-loop_NTPase"/>
</dbReference>
<evidence type="ECO:0000256" key="6">
    <source>
        <dbReference type="ARBA" id="ARBA00022840"/>
    </source>
</evidence>
<dbReference type="OrthoDB" id="9783039at2"/>
<evidence type="ECO:0000259" key="7">
    <source>
        <dbReference type="PROSITE" id="PS50893"/>
    </source>
</evidence>
<dbReference type="PROSITE" id="PS00211">
    <property type="entry name" value="ABC_TRANSPORTER_1"/>
    <property type="match status" value="1"/>
</dbReference>
<dbReference type="Pfam" id="PF00005">
    <property type="entry name" value="ABC_tran"/>
    <property type="match status" value="1"/>
</dbReference>
<dbReference type="InterPro" id="IPR017871">
    <property type="entry name" value="ABC_transporter-like_CS"/>
</dbReference>